<gene>
    <name evidence="2" type="ORF">G5C66_05760</name>
</gene>
<evidence type="ECO:0000313" key="2">
    <source>
        <dbReference type="EMBL" id="NGN92245.1"/>
    </source>
</evidence>
<organism evidence="2 3">
    <name type="scientific">Nocardioides turkmenicus</name>
    <dbReference type="NCBI Taxonomy" id="2711220"/>
    <lineage>
        <taxon>Bacteria</taxon>
        <taxon>Bacillati</taxon>
        <taxon>Actinomycetota</taxon>
        <taxon>Actinomycetes</taxon>
        <taxon>Propionibacteriales</taxon>
        <taxon>Nocardioidaceae</taxon>
        <taxon>Nocardioides</taxon>
    </lineage>
</organism>
<feature type="transmembrane region" description="Helical" evidence="1">
    <location>
        <begin position="6"/>
        <end position="23"/>
    </location>
</feature>
<evidence type="ECO:0000313" key="3">
    <source>
        <dbReference type="Proteomes" id="UP000483261"/>
    </source>
</evidence>
<accession>A0A6M1QR15</accession>
<reference evidence="2 3" key="1">
    <citation type="submission" date="2020-02" db="EMBL/GenBank/DDBJ databases">
        <title>Whole-genome analyses of novel actinobacteria.</title>
        <authorList>
            <person name="Sahin N."/>
        </authorList>
    </citation>
    <scope>NUCLEOTIDE SEQUENCE [LARGE SCALE GENOMIC DNA]</scope>
    <source>
        <strain evidence="2 3">KC13</strain>
    </source>
</reference>
<protein>
    <submittedName>
        <fullName evidence="2">Uncharacterized protein</fullName>
    </submittedName>
</protein>
<dbReference type="AlphaFoldDB" id="A0A6M1QR15"/>
<keyword evidence="3" id="KW-1185">Reference proteome</keyword>
<comment type="caution">
    <text evidence="2">The sequence shown here is derived from an EMBL/GenBank/DDBJ whole genome shotgun (WGS) entry which is preliminary data.</text>
</comment>
<keyword evidence="1" id="KW-1133">Transmembrane helix</keyword>
<sequence length="176" mass="18901">MGETATVVGIAVIAVVLVVASLLRRARRDECLVVTRHRRIIRIASDSMTMAVPGFHEVLEWPTGHIEIAIVVRTWTADRQDVRVLATVTVAVDPPRVGAAYIDPRAVLHTALERRLAAAVRARPAAELTGPDGLHAAIEGVRIDGLDAGVVTGVVIEEVDLLLHPGRPDESRPDDG</sequence>
<name>A0A6M1QR15_9ACTN</name>
<dbReference type="Proteomes" id="UP000483261">
    <property type="component" value="Unassembled WGS sequence"/>
</dbReference>
<dbReference type="RefSeq" id="WP_165110012.1">
    <property type="nucleotide sequence ID" value="NZ_JAALAA010000004.1"/>
</dbReference>
<keyword evidence="1" id="KW-0812">Transmembrane</keyword>
<evidence type="ECO:0000256" key="1">
    <source>
        <dbReference type="SAM" id="Phobius"/>
    </source>
</evidence>
<proteinExistence type="predicted"/>
<keyword evidence="1" id="KW-0472">Membrane</keyword>
<dbReference type="EMBL" id="JAALAA010000004">
    <property type="protein sequence ID" value="NGN92245.1"/>
    <property type="molecule type" value="Genomic_DNA"/>
</dbReference>